<dbReference type="STRING" id="1123037.GCA_000425305_01447"/>
<dbReference type="RefSeq" id="WP_028871425.1">
    <property type="nucleotide sequence ID" value="NZ_VOSB01000004.1"/>
</dbReference>
<accession>A0A5C7BBE4</accession>
<organism evidence="2 3">
    <name type="scientific">Psychroserpens burtonensis</name>
    <dbReference type="NCBI Taxonomy" id="49278"/>
    <lineage>
        <taxon>Bacteria</taxon>
        <taxon>Pseudomonadati</taxon>
        <taxon>Bacteroidota</taxon>
        <taxon>Flavobacteriia</taxon>
        <taxon>Flavobacteriales</taxon>
        <taxon>Flavobacteriaceae</taxon>
        <taxon>Psychroserpens</taxon>
    </lineage>
</organism>
<evidence type="ECO:0008006" key="4">
    <source>
        <dbReference type="Google" id="ProtNLM"/>
    </source>
</evidence>
<name>A0A5C7BBE4_9FLAO</name>
<reference evidence="2 3" key="1">
    <citation type="submission" date="2019-08" db="EMBL/GenBank/DDBJ databases">
        <title>Genome of Psychroserpens burtonensis ACAM 167.</title>
        <authorList>
            <person name="Bowman J.P."/>
        </authorList>
    </citation>
    <scope>NUCLEOTIDE SEQUENCE [LARGE SCALE GENOMIC DNA]</scope>
    <source>
        <strain evidence="2 3">ACAM 167</strain>
    </source>
</reference>
<keyword evidence="1" id="KW-0732">Signal</keyword>
<feature type="chain" id="PRO_5022920398" description="T9SS C-terminal target domain-containing protein" evidence="1">
    <location>
        <begin position="21"/>
        <end position="269"/>
    </location>
</feature>
<gene>
    <name evidence="2" type="ORF">ES692_03395</name>
</gene>
<dbReference type="Gene3D" id="2.130.10.10">
    <property type="entry name" value="YVTN repeat-like/Quinoprotein amine dehydrogenase"/>
    <property type="match status" value="1"/>
</dbReference>
<feature type="signal peptide" evidence="1">
    <location>
        <begin position="1"/>
        <end position="20"/>
    </location>
</feature>
<dbReference type="OrthoDB" id="5599486at2"/>
<keyword evidence="3" id="KW-1185">Reference proteome</keyword>
<evidence type="ECO:0000256" key="1">
    <source>
        <dbReference type="SAM" id="SignalP"/>
    </source>
</evidence>
<dbReference type="Proteomes" id="UP000321938">
    <property type="component" value="Unassembled WGS sequence"/>
</dbReference>
<protein>
    <recommendedName>
        <fullName evidence="4">T9SS C-terminal target domain-containing protein</fullName>
    </recommendedName>
</protein>
<dbReference type="PROSITE" id="PS51257">
    <property type="entry name" value="PROKAR_LIPOPROTEIN"/>
    <property type="match status" value="1"/>
</dbReference>
<proteinExistence type="predicted"/>
<dbReference type="AlphaFoldDB" id="A0A5C7BBE4"/>
<evidence type="ECO:0000313" key="2">
    <source>
        <dbReference type="EMBL" id="TXE19340.1"/>
    </source>
</evidence>
<evidence type="ECO:0000313" key="3">
    <source>
        <dbReference type="Proteomes" id="UP000321938"/>
    </source>
</evidence>
<dbReference type="SUPFAM" id="SSF101898">
    <property type="entry name" value="NHL repeat"/>
    <property type="match status" value="1"/>
</dbReference>
<dbReference type="EMBL" id="VOSB01000004">
    <property type="protein sequence ID" value="TXE19340.1"/>
    <property type="molecule type" value="Genomic_DNA"/>
</dbReference>
<sequence>MKLNIYLLLFTILISTSCHTGKLTVVADSPSSLKEISAIEKTVNSDLLWVIEDAGNKNNLYGLNAKGDIIKDISIDNIQNIDWEDLTSDDSGNIYIGDFGNNNKERKNFAIYKVTNPEKASAVSTAEVISFKLPKKMKSQDFESFFLYNDYFYIFSKDHKETKLFKVPNTIGDHEASYLSEVKLKGKNTKVTSADISEDGKIVALLNHDKLWKLTDYTSDDFLNGTIEAIEFNHDSQKEGINFISSRKVLITDERTKNEGGNIYSFGLD</sequence>
<dbReference type="InterPro" id="IPR015943">
    <property type="entry name" value="WD40/YVTN_repeat-like_dom_sf"/>
</dbReference>
<comment type="caution">
    <text evidence="2">The sequence shown here is derived from an EMBL/GenBank/DDBJ whole genome shotgun (WGS) entry which is preliminary data.</text>
</comment>